<dbReference type="GO" id="GO:0006508">
    <property type="term" value="P:proteolysis"/>
    <property type="evidence" value="ECO:0007669"/>
    <property type="project" value="UniProtKB-KW"/>
</dbReference>
<evidence type="ECO:0000256" key="2">
    <source>
        <dbReference type="ARBA" id="ARBA00007862"/>
    </source>
</evidence>
<keyword evidence="3" id="KW-0812">Transmembrane</keyword>
<evidence type="ECO:0000313" key="9">
    <source>
        <dbReference type="Proteomes" id="UP000235777"/>
    </source>
</evidence>
<dbReference type="EMBL" id="PNYC01000024">
    <property type="protein sequence ID" value="PMS31727.1"/>
    <property type="molecule type" value="Genomic_DNA"/>
</dbReference>
<accession>A0A2N7WQM1</accession>
<dbReference type="Proteomes" id="UP000235777">
    <property type="component" value="Unassembled WGS sequence"/>
</dbReference>
<keyword evidence="8" id="KW-0378">Hydrolase</keyword>
<evidence type="ECO:0000256" key="5">
    <source>
        <dbReference type="ARBA" id="ARBA00023136"/>
    </source>
</evidence>
<dbReference type="Pfam" id="PF01145">
    <property type="entry name" value="Band_7"/>
    <property type="match status" value="1"/>
</dbReference>
<keyword evidence="8" id="KW-0645">Protease</keyword>
<comment type="function">
    <text evidence="6">HflC and HflK could regulate a protease.</text>
</comment>
<dbReference type="STRING" id="863227.GCA_000373005_03065"/>
<keyword evidence="9" id="KW-1185">Reference proteome</keyword>
<evidence type="ECO:0000259" key="7">
    <source>
        <dbReference type="SMART" id="SM00244"/>
    </source>
</evidence>
<gene>
    <name evidence="8" type="primary">hflC</name>
    <name evidence="8" type="ORF">C0Z20_27410</name>
</gene>
<protein>
    <recommendedName>
        <fullName evidence="6">Protein HflC</fullName>
    </recommendedName>
</protein>
<dbReference type="InterPro" id="IPR001107">
    <property type="entry name" value="Band_7"/>
</dbReference>
<evidence type="ECO:0000256" key="1">
    <source>
        <dbReference type="ARBA" id="ARBA00004167"/>
    </source>
</evidence>
<evidence type="ECO:0000256" key="6">
    <source>
        <dbReference type="PIRNR" id="PIRNR005651"/>
    </source>
</evidence>
<organism evidence="8 9">
    <name type="scientific">Trinickia symbiotica</name>
    <dbReference type="NCBI Taxonomy" id="863227"/>
    <lineage>
        <taxon>Bacteria</taxon>
        <taxon>Pseudomonadati</taxon>
        <taxon>Pseudomonadota</taxon>
        <taxon>Betaproteobacteria</taxon>
        <taxon>Burkholderiales</taxon>
        <taxon>Burkholderiaceae</taxon>
        <taxon>Trinickia</taxon>
    </lineage>
</organism>
<dbReference type="InterPro" id="IPR036013">
    <property type="entry name" value="Band_7/SPFH_dom_sf"/>
</dbReference>
<comment type="caution">
    <text evidence="8">The sequence shown here is derived from an EMBL/GenBank/DDBJ whole genome shotgun (WGS) entry which is preliminary data.</text>
</comment>
<comment type="subcellular location">
    <subcellularLocation>
        <location evidence="1">Membrane</location>
        <topology evidence="1">Single-pass membrane protein</topology>
    </subcellularLocation>
</comment>
<comment type="similarity">
    <text evidence="2 6">Belongs to the band 7/mec-2 family. HflC subfamily.</text>
</comment>
<dbReference type="NCBIfam" id="TIGR01932">
    <property type="entry name" value="hflC"/>
    <property type="match status" value="1"/>
</dbReference>
<evidence type="ECO:0000313" key="8">
    <source>
        <dbReference type="EMBL" id="PMS31727.1"/>
    </source>
</evidence>
<dbReference type="PANTHER" id="PTHR42911:SF1">
    <property type="entry name" value="MODULATOR OF FTSH PROTEASE HFLC"/>
    <property type="match status" value="1"/>
</dbReference>
<evidence type="ECO:0000256" key="4">
    <source>
        <dbReference type="ARBA" id="ARBA00022989"/>
    </source>
</evidence>
<keyword evidence="5" id="KW-0472">Membrane</keyword>
<dbReference type="SUPFAM" id="SSF117892">
    <property type="entry name" value="Band 7/SPFH domain"/>
    <property type="match status" value="1"/>
</dbReference>
<dbReference type="CDD" id="cd03405">
    <property type="entry name" value="SPFH_HflC"/>
    <property type="match status" value="1"/>
</dbReference>
<dbReference type="PANTHER" id="PTHR42911">
    <property type="entry name" value="MODULATOR OF FTSH PROTEASE HFLC"/>
    <property type="match status" value="1"/>
</dbReference>
<feature type="domain" description="Band 7" evidence="7">
    <location>
        <begin position="20"/>
        <end position="184"/>
    </location>
</feature>
<evidence type="ECO:0000256" key="3">
    <source>
        <dbReference type="ARBA" id="ARBA00022692"/>
    </source>
</evidence>
<dbReference type="GO" id="GO:0016020">
    <property type="term" value="C:membrane"/>
    <property type="evidence" value="ECO:0007669"/>
    <property type="project" value="UniProtKB-SubCell"/>
</dbReference>
<sequence>MNRIVALVVLVVILLFAGSSTLVVVDQRHVAIVYSHSDANPVVLGPGLHFKLPTPLQAAMRIDTRIQTLEAASAERCQTSDKTDLLVSPLVKYRIVDPLKLFDTTDGDPQSLADRLASLTREALAGAFEKRTLTDALAHQSEIASTARQTMTAQAETLGIEIVDVQLARVDFPASAADAVYKRMTAAQQQLASDARAQGAAQAEKIKADADRQRQAIAADAYAKAQAIKGQGDAKAAEIAADAFGRDPGFYQFYQSLQAYRAIFKPNDVIVVDPDSEFFRFMRGPEGAAAPASGPAAAARKR</sequence>
<dbReference type="SMART" id="SM00244">
    <property type="entry name" value="PHB"/>
    <property type="match status" value="1"/>
</dbReference>
<dbReference type="Gene3D" id="3.30.479.30">
    <property type="entry name" value="Band 7 domain"/>
    <property type="match status" value="1"/>
</dbReference>
<keyword evidence="4" id="KW-1133">Transmembrane helix</keyword>
<reference evidence="8 9" key="1">
    <citation type="submission" date="2018-01" db="EMBL/GenBank/DDBJ databases">
        <title>Whole genome analyses suggest that Burkholderia sensu lato contains two further novel genera in the rhizoxinica-symbiotica group Mycetohabitans gen. nov., and Trinickia gen. nov.: implications for the evolution of diazotrophy and nodulation in the Burkholderiaceae.</title>
        <authorList>
            <person name="Estrada-de los Santos P."/>
            <person name="Palmer M."/>
            <person name="Chavez-Ramirez B."/>
            <person name="Beukes C."/>
            <person name="Steenkamp E.T."/>
            <person name="Hirsch A.M."/>
            <person name="Manyaka P."/>
            <person name="Maluk M."/>
            <person name="Lafos M."/>
            <person name="Crook M."/>
            <person name="Gross E."/>
            <person name="Simon M.F."/>
            <person name="Bueno dos Reis Junior F."/>
            <person name="Poole P.S."/>
            <person name="Venter S.N."/>
            <person name="James E.K."/>
        </authorList>
    </citation>
    <scope>NUCLEOTIDE SEQUENCE [LARGE SCALE GENOMIC DNA]</scope>
    <source>
        <strain evidence="8 9">JPY 581</strain>
    </source>
</reference>
<dbReference type="PIRSF" id="PIRSF005651">
    <property type="entry name" value="HflC"/>
    <property type="match status" value="1"/>
</dbReference>
<proteinExistence type="inferred from homology"/>
<dbReference type="GO" id="GO:0008233">
    <property type="term" value="F:peptidase activity"/>
    <property type="evidence" value="ECO:0007669"/>
    <property type="project" value="UniProtKB-KW"/>
</dbReference>
<name>A0A2N7WQM1_9BURK</name>
<dbReference type="RefSeq" id="WP_102607255.1">
    <property type="nucleotide sequence ID" value="NZ_PNYC01000024.1"/>
</dbReference>
<dbReference type="InterPro" id="IPR010200">
    <property type="entry name" value="HflC"/>
</dbReference>
<dbReference type="AlphaFoldDB" id="A0A2N7WQM1"/>